<dbReference type="Proteomes" id="UP000228934">
    <property type="component" value="Unassembled WGS sequence"/>
</dbReference>
<evidence type="ECO:0000256" key="9">
    <source>
        <dbReference type="ARBA" id="ARBA00043038"/>
    </source>
</evidence>
<evidence type="ECO:0000256" key="5">
    <source>
        <dbReference type="ARBA" id="ARBA00022833"/>
    </source>
</evidence>
<proteinExistence type="inferred from homology"/>
<dbReference type="GO" id="GO:0070403">
    <property type="term" value="F:NAD+ binding"/>
    <property type="evidence" value="ECO:0007669"/>
    <property type="project" value="InterPro"/>
</dbReference>
<dbReference type="GO" id="GO:0046872">
    <property type="term" value="F:metal ion binding"/>
    <property type="evidence" value="ECO:0007669"/>
    <property type="project" value="UniProtKB-KW"/>
</dbReference>
<evidence type="ECO:0000256" key="8">
    <source>
        <dbReference type="ARBA" id="ARBA00041832"/>
    </source>
</evidence>
<feature type="binding site" evidence="10">
    <location>
        <position position="35"/>
    </location>
    <ligand>
        <name>Zn(2+)</name>
        <dbReference type="ChEBI" id="CHEBI:29105"/>
    </ligand>
</feature>
<feature type="binding site" evidence="10">
    <location>
        <position position="5"/>
    </location>
    <ligand>
        <name>Zn(2+)</name>
        <dbReference type="ChEBI" id="CHEBI:29105"/>
    </ligand>
</feature>
<comment type="similarity">
    <text evidence="7">Belongs to the sirtuin family. Class IV subfamily.</text>
</comment>
<feature type="binding site" evidence="10">
    <location>
        <position position="32"/>
    </location>
    <ligand>
        <name>Zn(2+)</name>
        <dbReference type="ChEBI" id="CHEBI:29105"/>
    </ligand>
</feature>
<evidence type="ECO:0000256" key="6">
    <source>
        <dbReference type="ARBA" id="ARBA00023027"/>
    </source>
</evidence>
<evidence type="ECO:0000259" key="11">
    <source>
        <dbReference type="PROSITE" id="PS50305"/>
    </source>
</evidence>
<dbReference type="PANTHER" id="PTHR11085">
    <property type="entry name" value="NAD-DEPENDENT PROTEIN DEACYLASE SIRTUIN-5, MITOCHONDRIAL-RELATED"/>
    <property type="match status" value="1"/>
</dbReference>
<evidence type="ECO:0000256" key="7">
    <source>
        <dbReference type="ARBA" id="ARBA00038170"/>
    </source>
</evidence>
<dbReference type="PANTHER" id="PTHR11085:SF1">
    <property type="entry name" value="NAD-DEPENDENT PROTEIN DEACETYLASE SIRTUIN-7"/>
    <property type="match status" value="1"/>
</dbReference>
<evidence type="ECO:0000313" key="13">
    <source>
        <dbReference type="Proteomes" id="UP000228934"/>
    </source>
</evidence>
<dbReference type="GO" id="GO:0000785">
    <property type="term" value="C:chromatin"/>
    <property type="evidence" value="ECO:0007669"/>
    <property type="project" value="TreeGrafter"/>
</dbReference>
<dbReference type="InterPro" id="IPR029035">
    <property type="entry name" value="DHS-like_NAD/FAD-binding_dom"/>
</dbReference>
<gene>
    <name evidence="12" type="ORF">AB205_0190650</name>
</gene>
<keyword evidence="4 10" id="KW-0479">Metal-binding</keyword>
<keyword evidence="2" id="KW-0597">Phosphoprotein</keyword>
<dbReference type="Gene3D" id="3.30.1600.10">
    <property type="entry name" value="SIR2/SIRT2 'Small Domain"/>
    <property type="match status" value="1"/>
</dbReference>
<feature type="non-terminal residue" evidence="12">
    <location>
        <position position="1"/>
    </location>
</feature>
<protein>
    <recommendedName>
        <fullName evidence="9">Regulatory protein SIR2 homolog 7</fullName>
    </recommendedName>
    <alternativeName>
        <fullName evidence="8">SIR2-like protein 7</fullName>
    </alternativeName>
</protein>
<reference evidence="13" key="1">
    <citation type="journal article" date="2017" name="Nat. Commun.">
        <title>The North American bullfrog draft genome provides insight into hormonal regulation of long noncoding RNA.</title>
        <authorList>
            <person name="Hammond S.A."/>
            <person name="Warren R.L."/>
            <person name="Vandervalk B.P."/>
            <person name="Kucuk E."/>
            <person name="Khan H."/>
            <person name="Gibb E.A."/>
            <person name="Pandoh P."/>
            <person name="Kirk H."/>
            <person name="Zhao Y."/>
            <person name="Jones M."/>
            <person name="Mungall A.J."/>
            <person name="Coope R."/>
            <person name="Pleasance S."/>
            <person name="Moore R.A."/>
            <person name="Holt R.A."/>
            <person name="Round J.M."/>
            <person name="Ohora S."/>
            <person name="Walle B.V."/>
            <person name="Veldhoen N."/>
            <person name="Helbing C.C."/>
            <person name="Birol I."/>
        </authorList>
    </citation>
    <scope>NUCLEOTIDE SEQUENCE [LARGE SCALE GENOMIC DNA]</scope>
</reference>
<dbReference type="GO" id="GO:0005634">
    <property type="term" value="C:nucleus"/>
    <property type="evidence" value="ECO:0007669"/>
    <property type="project" value="TreeGrafter"/>
</dbReference>
<dbReference type="InterPro" id="IPR050134">
    <property type="entry name" value="NAD-dep_sirtuin_deacylases"/>
</dbReference>
<dbReference type="Pfam" id="PF02146">
    <property type="entry name" value="SIR2"/>
    <property type="match status" value="1"/>
</dbReference>
<keyword evidence="3" id="KW-0808">Transferase</keyword>
<evidence type="ECO:0000256" key="3">
    <source>
        <dbReference type="ARBA" id="ARBA00022679"/>
    </source>
</evidence>
<dbReference type="SUPFAM" id="SSF52467">
    <property type="entry name" value="DHS-like NAD/FAD-binding domain"/>
    <property type="match status" value="1"/>
</dbReference>
<evidence type="ECO:0000256" key="2">
    <source>
        <dbReference type="ARBA" id="ARBA00022553"/>
    </source>
</evidence>
<comment type="caution">
    <text evidence="10">Lacks conserved residue(s) required for the propagation of feature annotation.</text>
</comment>
<evidence type="ECO:0000313" key="12">
    <source>
        <dbReference type="EMBL" id="PIO30033.1"/>
    </source>
</evidence>
<feature type="domain" description="Deacetylase sirtuin-type" evidence="11">
    <location>
        <begin position="1"/>
        <end position="131"/>
    </location>
</feature>
<dbReference type="GO" id="GO:0097372">
    <property type="term" value="F:histone H3K18 deacetylase activity, NAD-dependent"/>
    <property type="evidence" value="ECO:0007669"/>
    <property type="project" value="TreeGrafter"/>
</dbReference>
<comment type="cofactor">
    <cofactor evidence="1">
        <name>Zn(2+)</name>
        <dbReference type="ChEBI" id="CHEBI:29105"/>
    </cofactor>
</comment>
<evidence type="ECO:0000256" key="4">
    <source>
        <dbReference type="ARBA" id="ARBA00022723"/>
    </source>
</evidence>
<dbReference type="AlphaFoldDB" id="A0A2G9RS47"/>
<dbReference type="EMBL" id="KV933480">
    <property type="protein sequence ID" value="PIO30033.1"/>
    <property type="molecule type" value="Genomic_DNA"/>
</dbReference>
<sequence>VCTLCSLHREYVRLFDVTERTALHKHNTGRNCHKCGGELRDSIVHFGERGKLAQPLNWAGAVKAAEKADVILCLGSSLKWTPKDALATLKIHGKCDDVMRLLMDELKLDVPEYDRSLDPIFSLAIPLCPGEENSHSRKPIKAAEIQKLPEQTKQSCEQPVSGGWFGKGCTKGRKTKR</sequence>
<organism evidence="12 13">
    <name type="scientific">Aquarana catesbeiana</name>
    <name type="common">American bullfrog</name>
    <name type="synonym">Rana catesbeiana</name>
    <dbReference type="NCBI Taxonomy" id="8400"/>
    <lineage>
        <taxon>Eukaryota</taxon>
        <taxon>Metazoa</taxon>
        <taxon>Chordata</taxon>
        <taxon>Craniata</taxon>
        <taxon>Vertebrata</taxon>
        <taxon>Euteleostomi</taxon>
        <taxon>Amphibia</taxon>
        <taxon>Batrachia</taxon>
        <taxon>Anura</taxon>
        <taxon>Neobatrachia</taxon>
        <taxon>Ranoidea</taxon>
        <taxon>Ranidae</taxon>
        <taxon>Aquarana</taxon>
    </lineage>
</organism>
<dbReference type="OrthoDB" id="2919105at2759"/>
<name>A0A2G9RS47_AQUCT</name>
<keyword evidence="5 10" id="KW-0862">Zinc</keyword>
<dbReference type="Gene3D" id="3.40.50.1220">
    <property type="entry name" value="TPP-binding domain"/>
    <property type="match status" value="1"/>
</dbReference>
<keyword evidence="6" id="KW-0520">NAD</keyword>
<dbReference type="InterPro" id="IPR003000">
    <property type="entry name" value="Sirtuin"/>
</dbReference>
<keyword evidence="13" id="KW-1185">Reference proteome</keyword>
<evidence type="ECO:0000256" key="1">
    <source>
        <dbReference type="ARBA" id="ARBA00001947"/>
    </source>
</evidence>
<dbReference type="InterPro" id="IPR026590">
    <property type="entry name" value="Ssirtuin_cat_dom"/>
</dbReference>
<evidence type="ECO:0000256" key="10">
    <source>
        <dbReference type="PROSITE-ProRule" id="PRU00236"/>
    </source>
</evidence>
<accession>A0A2G9RS47</accession>
<feature type="binding site" evidence="10">
    <location>
        <position position="2"/>
    </location>
    <ligand>
        <name>Zn(2+)</name>
        <dbReference type="ChEBI" id="CHEBI:29105"/>
    </ligand>
</feature>
<dbReference type="InterPro" id="IPR026591">
    <property type="entry name" value="Sirtuin_cat_small_dom_sf"/>
</dbReference>
<dbReference type="PROSITE" id="PS50305">
    <property type="entry name" value="SIRTUIN"/>
    <property type="match status" value="1"/>
</dbReference>